<protein>
    <submittedName>
        <fullName evidence="1">Uncharacterized protein</fullName>
    </submittedName>
</protein>
<accession>A0A4R3PYA5</accession>
<dbReference type="EMBL" id="SMBH01000054">
    <property type="protein sequence ID" value="TCU02844.1"/>
    <property type="molecule type" value="Genomic_DNA"/>
</dbReference>
<organism evidence="1 2">
    <name type="scientific">Rhizobium sullae</name>
    <name type="common">Rhizobium hedysari</name>
    <dbReference type="NCBI Taxonomy" id="50338"/>
    <lineage>
        <taxon>Bacteria</taxon>
        <taxon>Pseudomonadati</taxon>
        <taxon>Pseudomonadota</taxon>
        <taxon>Alphaproteobacteria</taxon>
        <taxon>Hyphomicrobiales</taxon>
        <taxon>Rhizobiaceae</taxon>
        <taxon>Rhizobium/Agrobacterium group</taxon>
        <taxon>Rhizobium</taxon>
    </lineage>
</organism>
<evidence type="ECO:0000313" key="2">
    <source>
        <dbReference type="Proteomes" id="UP000294576"/>
    </source>
</evidence>
<comment type="caution">
    <text evidence="1">The sequence shown here is derived from an EMBL/GenBank/DDBJ whole genome shotgun (WGS) entry which is preliminary data.</text>
</comment>
<dbReference type="OrthoDB" id="8371719at2"/>
<sequence length="86" mass="9652">MYRFHFITNDTAHLYPGHIIHVGGSADKETGVLQISDAFAEPDEEPLESAIHRALLVRQRDARAIGVKDDDGLWPDRLGTLVCWEP</sequence>
<reference evidence="1 2" key="1">
    <citation type="submission" date="2019-03" db="EMBL/GenBank/DDBJ databases">
        <title>Genomic Encyclopedia of Type Strains, Phase IV (KMG-V): Genome sequencing to study the core and pangenomes of soil and plant-associated prokaryotes.</title>
        <authorList>
            <person name="Whitman W."/>
        </authorList>
    </citation>
    <scope>NUCLEOTIDE SEQUENCE [LARGE SCALE GENOMIC DNA]</scope>
    <source>
        <strain evidence="1 2">Hc14</strain>
    </source>
</reference>
<evidence type="ECO:0000313" key="1">
    <source>
        <dbReference type="EMBL" id="TCU02844.1"/>
    </source>
</evidence>
<proteinExistence type="predicted"/>
<dbReference type="AlphaFoldDB" id="A0A4R3PYA5"/>
<gene>
    <name evidence="1" type="ORF">EV132_1544</name>
</gene>
<name>A0A4R3PYA5_RHISU</name>
<dbReference type="Proteomes" id="UP000294576">
    <property type="component" value="Unassembled WGS sequence"/>
</dbReference>